<dbReference type="EMBL" id="JACHJT010000001">
    <property type="protein sequence ID" value="MBB4933990.1"/>
    <property type="molecule type" value="Genomic_DNA"/>
</dbReference>
<gene>
    <name evidence="3" type="ORF">F4561_004810</name>
</gene>
<feature type="transmembrane region" description="Helical" evidence="2">
    <location>
        <begin position="37"/>
        <end position="60"/>
    </location>
</feature>
<feature type="transmembrane region" description="Helical" evidence="2">
    <location>
        <begin position="272"/>
        <end position="297"/>
    </location>
</feature>
<feature type="compositionally biased region" description="Basic residues" evidence="1">
    <location>
        <begin position="457"/>
        <end position="474"/>
    </location>
</feature>
<proteinExistence type="predicted"/>
<evidence type="ECO:0000256" key="2">
    <source>
        <dbReference type="SAM" id="Phobius"/>
    </source>
</evidence>
<feature type="transmembrane region" description="Helical" evidence="2">
    <location>
        <begin position="384"/>
        <end position="403"/>
    </location>
</feature>
<feature type="transmembrane region" description="Helical" evidence="2">
    <location>
        <begin position="132"/>
        <end position="151"/>
    </location>
</feature>
<organism evidence="3 4">
    <name type="scientific">Lipingzhangella halophila</name>
    <dbReference type="NCBI Taxonomy" id="1783352"/>
    <lineage>
        <taxon>Bacteria</taxon>
        <taxon>Bacillati</taxon>
        <taxon>Actinomycetota</taxon>
        <taxon>Actinomycetes</taxon>
        <taxon>Streptosporangiales</taxon>
        <taxon>Nocardiopsidaceae</taxon>
        <taxon>Lipingzhangella</taxon>
    </lineage>
</organism>
<feature type="transmembrane region" description="Helical" evidence="2">
    <location>
        <begin position="163"/>
        <end position="184"/>
    </location>
</feature>
<evidence type="ECO:0000313" key="3">
    <source>
        <dbReference type="EMBL" id="MBB4933990.1"/>
    </source>
</evidence>
<dbReference type="AlphaFoldDB" id="A0A7W7W5N8"/>
<dbReference type="InterPro" id="IPR045931">
    <property type="entry name" value="DUF6350"/>
</dbReference>
<accession>A0A7W7W5N8</accession>
<dbReference type="Pfam" id="PF19877">
    <property type="entry name" value="DUF6350"/>
    <property type="match status" value="1"/>
</dbReference>
<feature type="transmembrane region" description="Helical" evidence="2">
    <location>
        <begin position="242"/>
        <end position="260"/>
    </location>
</feature>
<evidence type="ECO:0000256" key="1">
    <source>
        <dbReference type="SAM" id="MobiDB-lite"/>
    </source>
</evidence>
<comment type="caution">
    <text evidence="3">The sequence shown here is derived from an EMBL/GenBank/DDBJ whole genome shotgun (WGS) entry which is preliminary data.</text>
</comment>
<dbReference type="Proteomes" id="UP000523007">
    <property type="component" value="Unassembled WGS sequence"/>
</dbReference>
<sequence>MSAPTRPSRPRSRDDDHPPPRPQDDPTRSLYTAGGMAAASAAGIGVAVLMTFTVLGWVAAPHDTIGEDIADVFRTTVQAWLVGHLVGFAIPGGHVSLLPLGLLVLPGLLLFRSGRWLARNCGLTRPRQSFRAALALAGPYAAICGTLALVGQTDVVRPSMVQALVAGFVLAFIAGGLGVLRQVLKDGAISIRRLLRQMPARPRSLLVGTLSASGVLLLTGTALFGVALVAGFGDVVAITEELAPGVVGGALLIVGQLLYLPNAIIFGTSYAVGPGFAIGADTMVAPTGVAVGAVPLFPILGTLPDNGAAPAASLVFLAAPFLAGAVGGVLTQRSAPAAASEAAPLWGLGCGVTTGLLFAAFAALAGGPLGAERLAEVGPSPWQVGLVTMLEVGVAAAIAAWLANWRYYRRARLAVVAPTETGADDTEATELAAASAEDSLADPETVPGGADRTTRTAARRQSWRPRLSGLRRRRSGGEAEEDAADLFGISYEAAPAADVGPDAPGTPDDRD</sequence>
<keyword evidence="2" id="KW-0812">Transmembrane</keyword>
<keyword evidence="2" id="KW-0472">Membrane</keyword>
<evidence type="ECO:0008006" key="5">
    <source>
        <dbReference type="Google" id="ProtNLM"/>
    </source>
</evidence>
<keyword evidence="4" id="KW-1185">Reference proteome</keyword>
<feature type="compositionally biased region" description="Basic and acidic residues" evidence="1">
    <location>
        <begin position="11"/>
        <end position="27"/>
    </location>
</feature>
<name>A0A7W7W5N8_9ACTN</name>
<reference evidence="3 4" key="1">
    <citation type="submission" date="2020-08" db="EMBL/GenBank/DDBJ databases">
        <title>Sequencing the genomes of 1000 actinobacteria strains.</title>
        <authorList>
            <person name="Klenk H.-P."/>
        </authorList>
    </citation>
    <scope>NUCLEOTIDE SEQUENCE [LARGE SCALE GENOMIC DNA]</scope>
    <source>
        <strain evidence="3 4">DSM 102030</strain>
    </source>
</reference>
<evidence type="ECO:0000313" key="4">
    <source>
        <dbReference type="Proteomes" id="UP000523007"/>
    </source>
</evidence>
<feature type="region of interest" description="Disordered" evidence="1">
    <location>
        <begin position="434"/>
        <end position="511"/>
    </location>
</feature>
<protein>
    <recommendedName>
        <fullName evidence="5">Integral membrane protein</fullName>
    </recommendedName>
</protein>
<feature type="transmembrane region" description="Helical" evidence="2">
    <location>
        <begin position="205"/>
        <end position="230"/>
    </location>
</feature>
<feature type="transmembrane region" description="Helical" evidence="2">
    <location>
        <begin position="309"/>
        <end position="331"/>
    </location>
</feature>
<feature type="compositionally biased region" description="Low complexity" evidence="1">
    <location>
        <begin position="493"/>
        <end position="511"/>
    </location>
</feature>
<feature type="compositionally biased region" description="Low complexity" evidence="1">
    <location>
        <begin position="434"/>
        <end position="444"/>
    </location>
</feature>
<feature type="transmembrane region" description="Helical" evidence="2">
    <location>
        <begin position="343"/>
        <end position="364"/>
    </location>
</feature>
<feature type="transmembrane region" description="Helical" evidence="2">
    <location>
        <begin position="80"/>
        <end position="111"/>
    </location>
</feature>
<keyword evidence="2" id="KW-1133">Transmembrane helix</keyword>
<feature type="region of interest" description="Disordered" evidence="1">
    <location>
        <begin position="1"/>
        <end position="27"/>
    </location>
</feature>